<protein>
    <recommendedName>
        <fullName evidence="4">OmpA-like domain-containing protein</fullName>
    </recommendedName>
</protein>
<sequence length="382" mass="39345">MFDCIEAWRRRYERRTLAVSRSVAIAALIAGCSYVPDAINPVEWYKGVTGMFDGDDAPVVAAPRRPDGSFPNVNEAKSSTSGKGLAGDKSNAQYAPSAKREPAPTKALAKKGAPAQTQVAEAPAAAPPQVAAQAPAAQAQDASGRGSYQPSLDRRMQAARDEGPNAPPRTAPGGPPARAEVPDTVPTRRGLLAEHFQKRLTESAVATNKGDPFSGIPAARTQASYNQPVNTYAVPAQPPLGMSRSPAFAADTGERAPQLVPPKGMRGAKGMVAPRGPAAQFDVASLQFGPNGSLTAADGAQLREVASLQRQTGGVVRVVGYPSPGAVSFAGQDDASVALGRAKAVAKSLTALGVPAKKIMVAADPTAPSAYDDSGAKVSIEY</sequence>
<dbReference type="STRING" id="342108.amb3726"/>
<evidence type="ECO:0000313" key="3">
    <source>
        <dbReference type="Proteomes" id="UP000007058"/>
    </source>
</evidence>
<proteinExistence type="predicted"/>
<dbReference type="OrthoDB" id="8438623at2"/>
<feature type="compositionally biased region" description="Polar residues" evidence="1">
    <location>
        <begin position="71"/>
        <end position="82"/>
    </location>
</feature>
<evidence type="ECO:0008006" key="4">
    <source>
        <dbReference type="Google" id="ProtNLM"/>
    </source>
</evidence>
<evidence type="ECO:0000313" key="2">
    <source>
        <dbReference type="EMBL" id="BAE52530.1"/>
    </source>
</evidence>
<feature type="region of interest" description="Disordered" evidence="1">
    <location>
        <begin position="59"/>
        <end position="183"/>
    </location>
</feature>
<dbReference type="Proteomes" id="UP000007058">
    <property type="component" value="Chromosome"/>
</dbReference>
<dbReference type="HOGENOM" id="CLU_782565_0_0_5"/>
<name>Q2W0U5_PARM1</name>
<dbReference type="RefSeq" id="WP_011386082.1">
    <property type="nucleotide sequence ID" value="NC_007626.1"/>
</dbReference>
<feature type="compositionally biased region" description="Basic and acidic residues" evidence="1">
    <location>
        <begin position="152"/>
        <end position="163"/>
    </location>
</feature>
<evidence type="ECO:0000256" key="1">
    <source>
        <dbReference type="SAM" id="MobiDB-lite"/>
    </source>
</evidence>
<dbReference type="EMBL" id="AP007255">
    <property type="protein sequence ID" value="BAE52530.1"/>
    <property type="molecule type" value="Genomic_DNA"/>
</dbReference>
<keyword evidence="3" id="KW-1185">Reference proteome</keyword>
<organism evidence="2 3">
    <name type="scientific">Paramagnetospirillum magneticum (strain ATCC 700264 / AMB-1)</name>
    <name type="common">Magnetospirillum magneticum</name>
    <dbReference type="NCBI Taxonomy" id="342108"/>
    <lineage>
        <taxon>Bacteria</taxon>
        <taxon>Pseudomonadati</taxon>
        <taxon>Pseudomonadota</taxon>
        <taxon>Alphaproteobacteria</taxon>
        <taxon>Rhodospirillales</taxon>
        <taxon>Magnetospirillaceae</taxon>
        <taxon>Paramagnetospirillum</taxon>
    </lineage>
</organism>
<feature type="compositionally biased region" description="Low complexity" evidence="1">
    <location>
        <begin position="113"/>
        <end position="142"/>
    </location>
</feature>
<gene>
    <name evidence="2" type="ordered locus">amb3726</name>
</gene>
<feature type="compositionally biased region" description="Pro residues" evidence="1">
    <location>
        <begin position="165"/>
        <end position="175"/>
    </location>
</feature>
<dbReference type="AlphaFoldDB" id="Q2W0U5"/>
<accession>Q2W0U5</accession>
<dbReference type="KEGG" id="mag:amb3726"/>
<reference evidence="2 3" key="1">
    <citation type="journal article" date="2005" name="DNA Res.">
        <title>Complete genome sequence of the facultative anaerobic magnetotactic bacterium Magnetospirillum sp. strain AMB-1.</title>
        <authorList>
            <person name="Matsunaga T."/>
            <person name="Okamura Y."/>
            <person name="Fukuda Y."/>
            <person name="Wahyudi A.T."/>
            <person name="Murase Y."/>
            <person name="Takeyama H."/>
        </authorList>
    </citation>
    <scope>NUCLEOTIDE SEQUENCE [LARGE SCALE GENOMIC DNA]</scope>
    <source>
        <strain evidence="3">ATCC 700264 / AMB-1</strain>
    </source>
</reference>